<accession>A9LH49</accession>
<dbReference type="Pfam" id="PF00903">
    <property type="entry name" value="Glyoxalase"/>
    <property type="match status" value="1"/>
</dbReference>
<organism evidence="2">
    <name type="scientific">uncultured planctomycete 13FN</name>
    <dbReference type="NCBI Taxonomy" id="455065"/>
    <lineage>
        <taxon>Bacteria</taxon>
        <taxon>Pseudomonadati</taxon>
        <taxon>Planctomycetota</taxon>
        <taxon>Planctomycetia</taxon>
        <taxon>Planctomycetales</taxon>
        <taxon>environmental samples</taxon>
    </lineage>
</organism>
<reference evidence="2" key="1">
    <citation type="journal article" date="2007" name="ISME J.">
        <title>Fosmids of novel marine Planctomycetes from the Namibian and Oregon coast upwelling systems and their cross-comparison with planctomycete genomes.</title>
        <authorList>
            <person name="Woebken D."/>
            <person name="Teeling H."/>
            <person name="Wecker P."/>
            <person name="Dumitriu A."/>
            <person name="Kostadinov I."/>
            <person name="DeLong E.F."/>
            <person name="Amann R."/>
            <person name="Gloeckner F.O."/>
        </authorList>
    </citation>
    <scope>NUCLEOTIDE SEQUENCE</scope>
</reference>
<evidence type="ECO:0000313" key="2">
    <source>
        <dbReference type="EMBL" id="ABX10720.1"/>
    </source>
</evidence>
<sequence length="128" mass="14118">MSEIVDGRKELAQSADADCDCSLDSLHHVAIAVDDIAAAVSWYRSTFKCSVKYEDKTWALLGFKNSDLALVIPEQHPPHIAFSSSEAESFGELKTHRDGTRSTYVSDCSGNSVEVMAGDRDWRCTRCV</sequence>
<dbReference type="CDD" id="cd06587">
    <property type="entry name" value="VOC"/>
    <property type="match status" value="1"/>
</dbReference>
<name>A9LH49_9BACT</name>
<dbReference type="SUPFAM" id="SSF54593">
    <property type="entry name" value="Glyoxalase/Bleomycin resistance protein/Dihydroxybiphenyl dioxygenase"/>
    <property type="match status" value="1"/>
</dbReference>
<dbReference type="EMBL" id="EF591889">
    <property type="protein sequence ID" value="ABX10720.1"/>
    <property type="molecule type" value="Genomic_DNA"/>
</dbReference>
<dbReference type="AlphaFoldDB" id="A9LH49"/>
<dbReference type="InterPro" id="IPR029068">
    <property type="entry name" value="Glyas_Bleomycin-R_OHBP_Dase"/>
</dbReference>
<gene>
    <name evidence="2" type="ORF">13FN_9</name>
</gene>
<dbReference type="InterPro" id="IPR004360">
    <property type="entry name" value="Glyas_Fos-R_dOase_dom"/>
</dbReference>
<feature type="domain" description="Glyoxalase/fosfomycin resistance/dioxygenase" evidence="1">
    <location>
        <begin position="26"/>
        <end position="78"/>
    </location>
</feature>
<dbReference type="Gene3D" id="3.10.180.10">
    <property type="entry name" value="2,3-Dihydroxybiphenyl 1,2-Dioxygenase, domain 1"/>
    <property type="match status" value="1"/>
</dbReference>
<evidence type="ECO:0000259" key="1">
    <source>
        <dbReference type="Pfam" id="PF00903"/>
    </source>
</evidence>
<protein>
    <recommendedName>
        <fullName evidence="1">Glyoxalase/fosfomycin resistance/dioxygenase domain-containing protein</fullName>
    </recommendedName>
</protein>
<proteinExistence type="predicted"/>